<accession>A0A402B7L6</accession>
<keyword evidence="2" id="KW-1185">Reference proteome</keyword>
<reference evidence="2" key="1">
    <citation type="submission" date="2018-12" db="EMBL/GenBank/DDBJ databases">
        <title>Tengunoibacter tsumagoiensis gen. nov., sp. nov., Dictyobacter kobayashii sp. nov., D. alpinus sp. nov., and D. joshuensis sp. nov. and description of Dictyobacteraceae fam. nov. within the order Ktedonobacterales isolated from Tengu-no-mugimeshi.</title>
        <authorList>
            <person name="Wang C.M."/>
            <person name="Zheng Y."/>
            <person name="Sakai Y."/>
            <person name="Toyoda A."/>
            <person name="Minakuchi Y."/>
            <person name="Abe K."/>
            <person name="Yokota A."/>
            <person name="Yabe S."/>
        </authorList>
    </citation>
    <scope>NUCLEOTIDE SEQUENCE [LARGE SCALE GENOMIC DNA]</scope>
    <source>
        <strain evidence="2">Uno16</strain>
    </source>
</reference>
<dbReference type="InterPro" id="IPR016181">
    <property type="entry name" value="Acyl_CoA_acyltransferase"/>
</dbReference>
<dbReference type="SUPFAM" id="SSF55729">
    <property type="entry name" value="Acyl-CoA N-acyltransferases (Nat)"/>
    <property type="match status" value="1"/>
</dbReference>
<dbReference type="AlphaFoldDB" id="A0A402B7L6"/>
<proteinExistence type="predicted"/>
<dbReference type="InterPro" id="IPR027365">
    <property type="entry name" value="GNAT_acetyltra_YdfB-like"/>
</dbReference>
<evidence type="ECO:0000313" key="1">
    <source>
        <dbReference type="EMBL" id="GCE27393.1"/>
    </source>
</evidence>
<gene>
    <name evidence="1" type="ORF">KDA_28770</name>
</gene>
<dbReference type="Gene3D" id="3.40.630.30">
    <property type="match status" value="1"/>
</dbReference>
<dbReference type="Pfam" id="PF12746">
    <property type="entry name" value="GNAT_acetyltran"/>
    <property type="match status" value="1"/>
</dbReference>
<organism evidence="1 2">
    <name type="scientific">Dictyobacter alpinus</name>
    <dbReference type="NCBI Taxonomy" id="2014873"/>
    <lineage>
        <taxon>Bacteria</taxon>
        <taxon>Bacillati</taxon>
        <taxon>Chloroflexota</taxon>
        <taxon>Ktedonobacteria</taxon>
        <taxon>Ktedonobacterales</taxon>
        <taxon>Dictyobacteraceae</taxon>
        <taxon>Dictyobacter</taxon>
    </lineage>
</organism>
<dbReference type="EMBL" id="BIFT01000001">
    <property type="protein sequence ID" value="GCE27393.1"/>
    <property type="molecule type" value="Genomic_DNA"/>
</dbReference>
<evidence type="ECO:0008006" key="3">
    <source>
        <dbReference type="Google" id="ProtNLM"/>
    </source>
</evidence>
<dbReference type="RefSeq" id="WP_126627745.1">
    <property type="nucleotide sequence ID" value="NZ_BIFT01000001.1"/>
</dbReference>
<comment type="caution">
    <text evidence="1">The sequence shown here is derived from an EMBL/GenBank/DDBJ whole genome shotgun (WGS) entry which is preliminary data.</text>
</comment>
<sequence>MKMFSARELLRLHLEAVWGISLPDLTMAHHDVAATGLQPPWHLYSAQMDSDTLFIWRADVLAQTRVDLQQHLAHSPGYKKQAEIALVQTEPSVMDLQRASSLARPLTRDDYPLMESSEAGWGDYFLQEHVAPVFGVVEDHRVVSIAHSSRRTKQACELGVETLPQARHRGFALAVTLLWANAIKQEGLIPFYSAMAENSSSLKLAHSAGYRPFVEGTTITPIQETRV</sequence>
<dbReference type="OrthoDB" id="8439474at2"/>
<name>A0A402B7L6_9CHLR</name>
<dbReference type="Proteomes" id="UP000287171">
    <property type="component" value="Unassembled WGS sequence"/>
</dbReference>
<protein>
    <recommendedName>
        <fullName evidence="3">N-acetyltransferase domain-containing protein</fullName>
    </recommendedName>
</protein>
<evidence type="ECO:0000313" key="2">
    <source>
        <dbReference type="Proteomes" id="UP000287171"/>
    </source>
</evidence>